<protein>
    <submittedName>
        <fullName evidence="1">Unnamed protein product</fullName>
    </submittedName>
</protein>
<organism evidence="1 2">
    <name type="scientific">Ambrosiozyma monospora</name>
    <name type="common">Yeast</name>
    <name type="synonym">Endomycopsis monosporus</name>
    <dbReference type="NCBI Taxonomy" id="43982"/>
    <lineage>
        <taxon>Eukaryota</taxon>
        <taxon>Fungi</taxon>
        <taxon>Dikarya</taxon>
        <taxon>Ascomycota</taxon>
        <taxon>Saccharomycotina</taxon>
        <taxon>Pichiomycetes</taxon>
        <taxon>Pichiales</taxon>
        <taxon>Pichiaceae</taxon>
        <taxon>Ambrosiozyma</taxon>
    </lineage>
</organism>
<evidence type="ECO:0000313" key="2">
    <source>
        <dbReference type="Proteomes" id="UP001165064"/>
    </source>
</evidence>
<name>A0ACB5T2X4_AMBMO</name>
<accession>A0ACB5T2X4</accession>
<evidence type="ECO:0000313" key="1">
    <source>
        <dbReference type="EMBL" id="GME80279.1"/>
    </source>
</evidence>
<keyword evidence="2" id="KW-1185">Reference proteome</keyword>
<comment type="caution">
    <text evidence="1">The sequence shown here is derived from an EMBL/GenBank/DDBJ whole genome shotgun (WGS) entry which is preliminary data.</text>
</comment>
<dbReference type="EMBL" id="BSXS01002988">
    <property type="protein sequence ID" value="GME80279.1"/>
    <property type="molecule type" value="Genomic_DNA"/>
</dbReference>
<gene>
    <name evidence="1" type="ORF">Amon02_000438100</name>
</gene>
<reference evidence="1" key="1">
    <citation type="submission" date="2023-04" db="EMBL/GenBank/DDBJ databases">
        <title>Ambrosiozyma monospora NBRC 10751.</title>
        <authorList>
            <person name="Ichikawa N."/>
            <person name="Sato H."/>
            <person name="Tonouchi N."/>
        </authorList>
    </citation>
    <scope>NUCLEOTIDE SEQUENCE</scope>
    <source>
        <strain evidence="1">NBRC 10751</strain>
    </source>
</reference>
<dbReference type="Proteomes" id="UP001165064">
    <property type="component" value="Unassembled WGS sequence"/>
</dbReference>
<proteinExistence type="predicted"/>
<sequence>MYAENLYQLKERRKTPINLRDGGEQKSEISSDDYYRDIRSRVVLVWVLCNVILVMTITQIWKADAIHSNTYLAFILWCVFGFAIVRFGGSLAFLLHLCVRRIVVTFHKWQLRRSGDEGVDSFVTIPN</sequence>